<dbReference type="PROSITE" id="PS00211">
    <property type="entry name" value="ABC_TRANSPORTER_1"/>
    <property type="match status" value="1"/>
</dbReference>
<dbReference type="GO" id="GO:0055052">
    <property type="term" value="C:ATP-binding cassette (ABC) transporter complex, substrate-binding subunit-containing"/>
    <property type="evidence" value="ECO:0007669"/>
    <property type="project" value="TreeGrafter"/>
</dbReference>
<dbReference type="InterPro" id="IPR027417">
    <property type="entry name" value="P-loop_NTPase"/>
</dbReference>
<dbReference type="GO" id="GO:0015423">
    <property type="term" value="F:ABC-type maltose transporter activity"/>
    <property type="evidence" value="ECO:0007669"/>
    <property type="project" value="TreeGrafter"/>
</dbReference>
<dbReference type="InterPro" id="IPR003439">
    <property type="entry name" value="ABC_transporter-like_ATP-bd"/>
</dbReference>
<keyword evidence="5 7" id="KW-0067">ATP-binding</keyword>
<dbReference type="RefSeq" id="WP_069910071.1">
    <property type="nucleotide sequence ID" value="NZ_LAJE02000189.1"/>
</dbReference>
<dbReference type="NCBIfam" id="NF008653">
    <property type="entry name" value="PRK11650.1"/>
    <property type="match status" value="1"/>
</dbReference>
<dbReference type="GO" id="GO:1990060">
    <property type="term" value="C:maltose transport complex"/>
    <property type="evidence" value="ECO:0007669"/>
    <property type="project" value="TreeGrafter"/>
</dbReference>
<dbReference type="InterPro" id="IPR013611">
    <property type="entry name" value="Transp-assoc_OB_typ2"/>
</dbReference>
<dbReference type="FunFam" id="3.40.50.300:FF:000042">
    <property type="entry name" value="Maltose/maltodextrin ABC transporter, ATP-binding protein"/>
    <property type="match status" value="1"/>
</dbReference>
<evidence type="ECO:0000256" key="3">
    <source>
        <dbReference type="ARBA" id="ARBA00022448"/>
    </source>
</evidence>
<dbReference type="PANTHER" id="PTHR43875:SF3">
    <property type="entry name" value="MALTOSE_MALTODEXTRIN IMPORT ATP-BINDING PROTEIN MALK"/>
    <property type="match status" value="1"/>
</dbReference>
<evidence type="ECO:0000256" key="5">
    <source>
        <dbReference type="ARBA" id="ARBA00022840"/>
    </source>
</evidence>
<comment type="caution">
    <text evidence="7">The sequence shown here is derived from an EMBL/GenBank/DDBJ whole genome shotgun (WGS) entry which is preliminary data.</text>
</comment>
<keyword evidence="8" id="KW-1185">Reference proteome</keyword>
<comment type="similarity">
    <text evidence="2">Belongs to the ABC transporter superfamily.</text>
</comment>
<evidence type="ECO:0000259" key="6">
    <source>
        <dbReference type="PROSITE" id="PS50893"/>
    </source>
</evidence>
<evidence type="ECO:0000256" key="2">
    <source>
        <dbReference type="ARBA" id="ARBA00005417"/>
    </source>
</evidence>
<dbReference type="GO" id="GO:0005524">
    <property type="term" value="F:ATP binding"/>
    <property type="evidence" value="ECO:0007669"/>
    <property type="project" value="UniProtKB-KW"/>
</dbReference>
<proteinExistence type="inferred from homology"/>
<accession>A0A1E5XQD1</accession>
<dbReference type="InterPro" id="IPR003593">
    <property type="entry name" value="AAA+_ATPase"/>
</dbReference>
<dbReference type="AlphaFoldDB" id="A0A1E5XQD1"/>
<gene>
    <name evidence="7" type="ORF">VW23_019855</name>
</gene>
<dbReference type="PANTHER" id="PTHR43875">
    <property type="entry name" value="MALTODEXTRIN IMPORT ATP-BINDING PROTEIN MSMX"/>
    <property type="match status" value="1"/>
</dbReference>
<dbReference type="InterPro" id="IPR015855">
    <property type="entry name" value="ABC_transpr_MalK-like"/>
</dbReference>
<dbReference type="InterPro" id="IPR047641">
    <property type="entry name" value="ABC_transpr_MalK/UgpC-like"/>
</dbReference>
<evidence type="ECO:0000256" key="4">
    <source>
        <dbReference type="ARBA" id="ARBA00022741"/>
    </source>
</evidence>
<dbReference type="PROSITE" id="PS50893">
    <property type="entry name" value="ABC_TRANSPORTER_2"/>
    <property type="match status" value="1"/>
</dbReference>
<dbReference type="Gene3D" id="2.40.50.100">
    <property type="match status" value="1"/>
</dbReference>
<dbReference type="Gene3D" id="2.40.50.140">
    <property type="entry name" value="Nucleic acid-binding proteins"/>
    <property type="match status" value="1"/>
</dbReference>
<comment type="subcellular location">
    <subcellularLocation>
        <location evidence="1">Cell inner membrane</location>
        <topology evidence="1">Peripheral membrane protein</topology>
    </subcellularLocation>
</comment>
<keyword evidence="3" id="KW-0813">Transport</keyword>
<sequence>MAAVTLSEVRKSYGGLEVVHGIDLEVKSGEFLVLVGPSGCGKSTLLRMIAGLEEITDGTIAIGERIVNDVPASQRNLSMVFQSYALYPHMSVRKNLAFGLTNLRMPRPEIERRVAEAAKILQIGELLERKPRQLSGGQKQRVAIGRAIVREPQLFLFDEPLSNLDAELRVQMRVELANLYNRLGTTMIYVTHDQVEAMTMATRIAVLSKGNIEQVGTPYELYNFPRNRFVATFIGSPKMNILEANAMGGAATVADFGTLPVVVPDGPISVGIRPEQVLIGRDGDLVAEGKVTLVEYLGSEIFVHLRLASGRDMLAKAANTAQHKIGDEVSVALRRESLHTFDANGLTAPRATTTA</sequence>
<dbReference type="InterPro" id="IPR008995">
    <property type="entry name" value="Mo/tungstate-bd_C_term_dom"/>
</dbReference>
<dbReference type="OrthoDB" id="7325173at2"/>
<dbReference type="SUPFAM" id="SSF50331">
    <property type="entry name" value="MOP-like"/>
    <property type="match status" value="1"/>
</dbReference>
<protein>
    <submittedName>
        <fullName evidence="7">ABC transporter ATP-binding protein</fullName>
    </submittedName>
</protein>
<dbReference type="SMART" id="SM00382">
    <property type="entry name" value="AAA"/>
    <property type="match status" value="1"/>
</dbReference>
<dbReference type="Pfam" id="PF00005">
    <property type="entry name" value="ABC_tran"/>
    <property type="match status" value="1"/>
</dbReference>
<dbReference type="GO" id="GO:0016887">
    <property type="term" value="F:ATP hydrolysis activity"/>
    <property type="evidence" value="ECO:0007669"/>
    <property type="project" value="InterPro"/>
</dbReference>
<dbReference type="Pfam" id="PF08402">
    <property type="entry name" value="TOBE_2"/>
    <property type="match status" value="1"/>
</dbReference>
<name>A0A1E5XQD1_9HYPH</name>
<reference evidence="7 8" key="1">
    <citation type="journal article" date="2015" name="Genome Announc.">
        <title>Genome Assemblies of Three Soil-Associated Devosia species: D. insulae, D. limi, and D. soli.</title>
        <authorList>
            <person name="Hassan Y.I."/>
            <person name="Lepp D."/>
            <person name="Zhou T."/>
        </authorList>
    </citation>
    <scope>NUCLEOTIDE SEQUENCE [LARGE SCALE GENOMIC DNA]</scope>
    <source>
        <strain evidence="7 8">DS-56</strain>
    </source>
</reference>
<dbReference type="InterPro" id="IPR012340">
    <property type="entry name" value="NA-bd_OB-fold"/>
</dbReference>
<keyword evidence="4" id="KW-0547">Nucleotide-binding</keyword>
<evidence type="ECO:0000313" key="7">
    <source>
        <dbReference type="EMBL" id="OEO30724.1"/>
    </source>
</evidence>
<dbReference type="EMBL" id="LAJE02000189">
    <property type="protein sequence ID" value="OEO30724.1"/>
    <property type="molecule type" value="Genomic_DNA"/>
</dbReference>
<dbReference type="Gene3D" id="3.40.50.300">
    <property type="entry name" value="P-loop containing nucleotide triphosphate hydrolases"/>
    <property type="match status" value="1"/>
</dbReference>
<dbReference type="CDD" id="cd03301">
    <property type="entry name" value="ABC_MalK_N"/>
    <property type="match status" value="1"/>
</dbReference>
<dbReference type="Proteomes" id="UP000095463">
    <property type="component" value="Unassembled WGS sequence"/>
</dbReference>
<dbReference type="InterPro" id="IPR017871">
    <property type="entry name" value="ABC_transporter-like_CS"/>
</dbReference>
<evidence type="ECO:0000313" key="8">
    <source>
        <dbReference type="Proteomes" id="UP000095463"/>
    </source>
</evidence>
<evidence type="ECO:0000256" key="1">
    <source>
        <dbReference type="ARBA" id="ARBA00004417"/>
    </source>
</evidence>
<feature type="domain" description="ABC transporter" evidence="6">
    <location>
        <begin position="4"/>
        <end position="234"/>
    </location>
</feature>
<dbReference type="SUPFAM" id="SSF52540">
    <property type="entry name" value="P-loop containing nucleoside triphosphate hydrolases"/>
    <property type="match status" value="1"/>
</dbReference>
<organism evidence="7 8">
    <name type="scientific">Devosia insulae DS-56</name>
    <dbReference type="NCBI Taxonomy" id="1116389"/>
    <lineage>
        <taxon>Bacteria</taxon>
        <taxon>Pseudomonadati</taxon>
        <taxon>Pseudomonadota</taxon>
        <taxon>Alphaproteobacteria</taxon>
        <taxon>Hyphomicrobiales</taxon>
        <taxon>Devosiaceae</taxon>
        <taxon>Devosia</taxon>
    </lineage>
</organism>